<accession>A0ABQ8FAQ5</accession>
<comment type="caution">
    <text evidence="2">The sequence shown here is derived from an EMBL/GenBank/DDBJ whole genome shotgun (WGS) entry which is preliminary data.</text>
</comment>
<feature type="chain" id="PRO_5046813196" evidence="1">
    <location>
        <begin position="19"/>
        <end position="99"/>
    </location>
</feature>
<protein>
    <submittedName>
        <fullName evidence="2">Uncharacterized protein</fullName>
    </submittedName>
</protein>
<sequence length="99" mass="10811">MQLFHLFSFVVVASYAAALPQPAGLSDKYLNSVDTNLASILEARSYQPALNSYKESTTLVSLKRRENSGSDPSSTDNPVGFASILHAINAFIKWLFRSG</sequence>
<reference evidence="2 3" key="1">
    <citation type="submission" date="2021-02" db="EMBL/GenBank/DDBJ databases">
        <title>Variation within the Batrachochytrium salamandrivorans European outbreak.</title>
        <authorList>
            <person name="Kelly M."/>
            <person name="Pasmans F."/>
            <person name="Shea T.P."/>
            <person name="Munoz J.F."/>
            <person name="Carranza S."/>
            <person name="Cuomo C.A."/>
            <person name="Martel A."/>
        </authorList>
    </citation>
    <scope>NUCLEOTIDE SEQUENCE [LARGE SCALE GENOMIC DNA]</scope>
    <source>
        <strain evidence="2 3">AMFP18/2</strain>
    </source>
</reference>
<dbReference type="Proteomes" id="UP001648503">
    <property type="component" value="Unassembled WGS sequence"/>
</dbReference>
<dbReference type="EMBL" id="JAFCIX010000324">
    <property type="protein sequence ID" value="KAH6594964.1"/>
    <property type="molecule type" value="Genomic_DNA"/>
</dbReference>
<organism evidence="2 3">
    <name type="scientific">Batrachochytrium salamandrivorans</name>
    <dbReference type="NCBI Taxonomy" id="1357716"/>
    <lineage>
        <taxon>Eukaryota</taxon>
        <taxon>Fungi</taxon>
        <taxon>Fungi incertae sedis</taxon>
        <taxon>Chytridiomycota</taxon>
        <taxon>Chytridiomycota incertae sedis</taxon>
        <taxon>Chytridiomycetes</taxon>
        <taxon>Rhizophydiales</taxon>
        <taxon>Rhizophydiales incertae sedis</taxon>
        <taxon>Batrachochytrium</taxon>
    </lineage>
</organism>
<evidence type="ECO:0000256" key="1">
    <source>
        <dbReference type="SAM" id="SignalP"/>
    </source>
</evidence>
<keyword evidence="3" id="KW-1185">Reference proteome</keyword>
<evidence type="ECO:0000313" key="2">
    <source>
        <dbReference type="EMBL" id="KAH6594964.1"/>
    </source>
</evidence>
<feature type="signal peptide" evidence="1">
    <location>
        <begin position="1"/>
        <end position="18"/>
    </location>
</feature>
<gene>
    <name evidence="2" type="ORF">BASA50_006178</name>
</gene>
<name>A0ABQ8FAQ5_9FUNG</name>
<evidence type="ECO:0000313" key="3">
    <source>
        <dbReference type="Proteomes" id="UP001648503"/>
    </source>
</evidence>
<proteinExistence type="predicted"/>
<keyword evidence="1" id="KW-0732">Signal</keyword>